<dbReference type="OrthoDB" id="443402at2759"/>
<accession>A0A8H3J6L1</accession>
<sequence>MDPATAYSLACNIIQVVDFSIKVASTCRELYKNGTVAENKEMELMAGHLDGLRSSLLSSSVVQCSSTSQQLHDDEKKLEELATKCSQTATELVAELQSLKVEGPHKRRQAITKTIKGFRGSRKIESIQAKLKQYQEVLNTRILICLRQRHDLATVQQQKSFRDLDSNVRKIVVGLADGKQNFSDLSALIHAENTSTKDFVSQKFEEHKKETLDKENCKSFLESLYFPEILSRQEEIADAHKQTFEWIFDASGSKVRPWNNFVEWLERGQGIYWINGKAGSGKSTLMSYIVQQPRTMDYLKAWSKTETTGRELCIPSFFFWSAGTQMQKSAMGLLRSLIYKVVKQYPDLVSRLTEFEPSVNFQHDWDQYPAWTERRLIDTLQRILRDKQSTCCFCFFIDGLDEFSGDQTVLIDLIKGLANNPDIKICVSSRPLRYFRKAFEFSPKLQLQDLTESDIRTYISDRLPATLNTLTKVKSPFWPSITDKIVEKARGVFLWVNLAVKDQVAGIDNEDTLSQLEERLERLPPEIEDVYAYMLNRIDQIHRQEAAVYLRIALGHWEKQRIFYGELSFFVLALMTFPKLDNLFQLPRDLRISDIIRHCRWTKERLSTTCVGLLEVHSPDMTGIQVSSESEDGSSQVSSKHPIIEQNPLEEAEIRSYYDDTSRPVVQVKFLHRTTLDFFSKSNKGKAFLKENTPAEFQYHSSLVKAILAAFLVAVPDRVRARDWGVALTDFAIPSADGRIPWIMKMACGDECATGKPNAELLSLIDNTLVFVDQHYLLEPPPSHWCARWTLGWNVSSFDSQTFSAKAITRSKSASTSSSKDSFHSLDSVPRASLPSSVTSQIPFDFLGLATSYGVSLYVQERVALIRKQPASDHATYLLACALNYLDACDGSQDNYAQSFALISQLLEKGADPNTTTFGLTPWHQFLQSLFKIKLLNNWDDYYVDHQVPLRYWAEVGLKFLQSNANGQGNKDYPEYHIHNKISPQFETKYSIAIDFQISPLSVIQLCLKDISGFETLQELCVANGGGSYLKCTRFCDDSCYPFPIYGLSEQQSNEFLEVFKSALDGDRTSRIVKEALENKIEEIYEEMGGRLHEDGDSVPSTSSSSLASNLLEGVPEGSSALIIHPKKDHV</sequence>
<feature type="region of interest" description="Disordered" evidence="2">
    <location>
        <begin position="815"/>
        <end position="834"/>
    </location>
</feature>
<dbReference type="InterPro" id="IPR056693">
    <property type="entry name" value="DUF7791"/>
</dbReference>
<dbReference type="PANTHER" id="PTHR10039">
    <property type="entry name" value="AMELOGENIN"/>
    <property type="match status" value="1"/>
</dbReference>
<dbReference type="Pfam" id="PF24883">
    <property type="entry name" value="NPHP3_N"/>
    <property type="match status" value="1"/>
</dbReference>
<dbReference type="InterPro" id="IPR027417">
    <property type="entry name" value="P-loop_NTPase"/>
</dbReference>
<evidence type="ECO:0000256" key="2">
    <source>
        <dbReference type="SAM" id="MobiDB-lite"/>
    </source>
</evidence>
<evidence type="ECO:0000259" key="3">
    <source>
        <dbReference type="Pfam" id="PF24883"/>
    </source>
</evidence>
<feature type="compositionally biased region" description="Low complexity" evidence="2">
    <location>
        <begin position="815"/>
        <end position="828"/>
    </location>
</feature>
<dbReference type="Pfam" id="PF25053">
    <property type="entry name" value="DUF7791"/>
    <property type="match status" value="1"/>
</dbReference>
<feature type="compositionally biased region" description="Low complexity" evidence="2">
    <location>
        <begin position="1098"/>
        <end position="1110"/>
    </location>
</feature>
<evidence type="ECO:0000313" key="6">
    <source>
        <dbReference type="Proteomes" id="UP000664534"/>
    </source>
</evidence>
<feature type="region of interest" description="Disordered" evidence="2">
    <location>
        <begin position="1091"/>
        <end position="1110"/>
    </location>
</feature>
<dbReference type="Proteomes" id="UP000664534">
    <property type="component" value="Unassembled WGS sequence"/>
</dbReference>
<name>A0A8H3J6L1_9LECA</name>
<proteinExistence type="predicted"/>
<dbReference type="PANTHER" id="PTHR10039:SF5">
    <property type="entry name" value="NACHT DOMAIN-CONTAINING PROTEIN"/>
    <property type="match status" value="1"/>
</dbReference>
<evidence type="ECO:0000259" key="4">
    <source>
        <dbReference type="Pfam" id="PF25053"/>
    </source>
</evidence>
<comment type="caution">
    <text evidence="5">The sequence shown here is derived from an EMBL/GenBank/DDBJ whole genome shotgun (WGS) entry which is preliminary data.</text>
</comment>
<gene>
    <name evidence="5" type="ORF">IMSHALPRED_002890</name>
</gene>
<dbReference type="AlphaFoldDB" id="A0A8H3J6L1"/>
<keyword evidence="1" id="KW-0677">Repeat</keyword>
<dbReference type="Gene3D" id="3.40.50.300">
    <property type="entry name" value="P-loop containing nucleotide triphosphate hydrolases"/>
    <property type="match status" value="1"/>
</dbReference>
<reference evidence="5" key="1">
    <citation type="submission" date="2021-03" db="EMBL/GenBank/DDBJ databases">
        <authorList>
            <person name="Tagirdzhanova G."/>
        </authorList>
    </citation>
    <scope>NUCLEOTIDE SEQUENCE</scope>
</reference>
<feature type="domain" description="DUF7791" evidence="4">
    <location>
        <begin position="537"/>
        <end position="711"/>
    </location>
</feature>
<evidence type="ECO:0000256" key="1">
    <source>
        <dbReference type="ARBA" id="ARBA00022737"/>
    </source>
</evidence>
<evidence type="ECO:0008006" key="7">
    <source>
        <dbReference type="Google" id="ProtNLM"/>
    </source>
</evidence>
<organism evidence="5 6">
    <name type="scientific">Imshaugia aleurites</name>
    <dbReference type="NCBI Taxonomy" id="172621"/>
    <lineage>
        <taxon>Eukaryota</taxon>
        <taxon>Fungi</taxon>
        <taxon>Dikarya</taxon>
        <taxon>Ascomycota</taxon>
        <taxon>Pezizomycotina</taxon>
        <taxon>Lecanoromycetes</taxon>
        <taxon>OSLEUM clade</taxon>
        <taxon>Lecanoromycetidae</taxon>
        <taxon>Lecanorales</taxon>
        <taxon>Lecanorineae</taxon>
        <taxon>Parmeliaceae</taxon>
        <taxon>Imshaugia</taxon>
    </lineage>
</organism>
<keyword evidence="6" id="KW-1185">Reference proteome</keyword>
<dbReference type="EMBL" id="CAJPDT010000156">
    <property type="protein sequence ID" value="CAF9941770.1"/>
    <property type="molecule type" value="Genomic_DNA"/>
</dbReference>
<feature type="domain" description="Nephrocystin 3-like N-terminal" evidence="3">
    <location>
        <begin position="259"/>
        <end position="430"/>
    </location>
</feature>
<protein>
    <recommendedName>
        <fullName evidence="7">NACHT domain-containing protein</fullName>
    </recommendedName>
</protein>
<dbReference type="SUPFAM" id="SSF52540">
    <property type="entry name" value="P-loop containing nucleoside triphosphate hydrolases"/>
    <property type="match status" value="1"/>
</dbReference>
<dbReference type="InterPro" id="IPR056884">
    <property type="entry name" value="NPHP3-like_N"/>
</dbReference>
<evidence type="ECO:0000313" key="5">
    <source>
        <dbReference type="EMBL" id="CAF9941770.1"/>
    </source>
</evidence>